<dbReference type="InterPro" id="IPR011009">
    <property type="entry name" value="Kinase-like_dom_sf"/>
</dbReference>
<dbReference type="Proteomes" id="UP000005408">
    <property type="component" value="Unassembled WGS sequence"/>
</dbReference>
<feature type="signal peptide" evidence="3">
    <location>
        <begin position="1"/>
        <end position="24"/>
    </location>
</feature>
<name>A0A8W8KGC3_MAGGI</name>
<feature type="domain" description="Protein kinase" evidence="4">
    <location>
        <begin position="1008"/>
        <end position="1316"/>
    </location>
</feature>
<dbReference type="InterPro" id="IPR001245">
    <property type="entry name" value="Ser-Thr/Tyr_kinase_cat_dom"/>
</dbReference>
<keyword evidence="2" id="KW-0067">ATP-binding</keyword>
<dbReference type="Gene3D" id="1.10.510.10">
    <property type="entry name" value="Transferase(Phosphotransferase) domain 1"/>
    <property type="match status" value="2"/>
</dbReference>
<evidence type="ECO:0000256" key="2">
    <source>
        <dbReference type="ARBA" id="ARBA00022840"/>
    </source>
</evidence>
<organism evidence="5 6">
    <name type="scientific">Magallana gigas</name>
    <name type="common">Pacific oyster</name>
    <name type="synonym">Crassostrea gigas</name>
    <dbReference type="NCBI Taxonomy" id="29159"/>
    <lineage>
        <taxon>Eukaryota</taxon>
        <taxon>Metazoa</taxon>
        <taxon>Spiralia</taxon>
        <taxon>Lophotrochozoa</taxon>
        <taxon>Mollusca</taxon>
        <taxon>Bivalvia</taxon>
        <taxon>Autobranchia</taxon>
        <taxon>Pteriomorphia</taxon>
        <taxon>Ostreida</taxon>
        <taxon>Ostreoidea</taxon>
        <taxon>Ostreidae</taxon>
        <taxon>Magallana</taxon>
    </lineage>
</organism>
<feature type="chain" id="PRO_5036490595" description="Protein kinase domain-containing protein" evidence="3">
    <location>
        <begin position="25"/>
        <end position="1413"/>
    </location>
</feature>
<dbReference type="Pfam" id="PF07714">
    <property type="entry name" value="PK_Tyr_Ser-Thr"/>
    <property type="match status" value="2"/>
</dbReference>
<dbReference type="PANTHER" id="PTHR24418">
    <property type="entry name" value="TYROSINE-PROTEIN KINASE"/>
    <property type="match status" value="1"/>
</dbReference>
<protein>
    <recommendedName>
        <fullName evidence="4">Protein kinase domain-containing protein</fullName>
    </recommendedName>
</protein>
<evidence type="ECO:0000256" key="3">
    <source>
        <dbReference type="SAM" id="SignalP"/>
    </source>
</evidence>
<keyword evidence="6" id="KW-1185">Reference proteome</keyword>
<dbReference type="InterPro" id="IPR050198">
    <property type="entry name" value="Non-receptor_tyrosine_kinases"/>
</dbReference>
<dbReference type="EnsemblMetazoa" id="G23776.1">
    <property type="protein sequence ID" value="G23776.1:cds"/>
    <property type="gene ID" value="G23776"/>
</dbReference>
<feature type="domain" description="Protein kinase" evidence="4">
    <location>
        <begin position="680"/>
        <end position="966"/>
    </location>
</feature>
<dbReference type="InterPro" id="IPR000719">
    <property type="entry name" value="Prot_kinase_dom"/>
</dbReference>
<dbReference type="GO" id="GO:0004672">
    <property type="term" value="F:protein kinase activity"/>
    <property type="evidence" value="ECO:0007669"/>
    <property type="project" value="InterPro"/>
</dbReference>
<keyword evidence="1" id="KW-0547">Nucleotide-binding</keyword>
<evidence type="ECO:0000256" key="1">
    <source>
        <dbReference type="ARBA" id="ARBA00022741"/>
    </source>
</evidence>
<keyword evidence="3" id="KW-0732">Signal</keyword>
<dbReference type="PROSITE" id="PS50011">
    <property type="entry name" value="PROTEIN_KINASE_DOM"/>
    <property type="match status" value="2"/>
</dbReference>
<dbReference type="GO" id="GO:0005524">
    <property type="term" value="F:ATP binding"/>
    <property type="evidence" value="ECO:0007669"/>
    <property type="project" value="UniProtKB-KW"/>
</dbReference>
<dbReference type="SUPFAM" id="SSF56112">
    <property type="entry name" value="Protein kinase-like (PK-like)"/>
    <property type="match status" value="2"/>
</dbReference>
<evidence type="ECO:0000259" key="4">
    <source>
        <dbReference type="PROSITE" id="PS50011"/>
    </source>
</evidence>
<proteinExistence type="predicted"/>
<evidence type="ECO:0000313" key="5">
    <source>
        <dbReference type="EnsemblMetazoa" id="G23776.1:cds"/>
    </source>
</evidence>
<evidence type="ECO:0000313" key="6">
    <source>
        <dbReference type="Proteomes" id="UP000005408"/>
    </source>
</evidence>
<reference evidence="5" key="1">
    <citation type="submission" date="2022-08" db="UniProtKB">
        <authorList>
            <consortium name="EnsemblMetazoa"/>
        </authorList>
    </citation>
    <scope>IDENTIFICATION</scope>
    <source>
        <strain evidence="5">05x7-T-G4-1.051#20</strain>
    </source>
</reference>
<accession>A0A8W8KGC3</accession>
<sequence>MQVTSSISLRPFLRFLGLAISTTASTLSGSGHIPSEITAYIRQNSWIKRVAEISLNGINVFILSRVEMAEAASLSRSSTDTLENTYAENPYGSACGIYKQSDVCILTCDRSKCYAPHYASFISLSKGGNLPIDVYSLKMSEMNRSEEQESNAVIFAIFVCKHNQKHFEQCWRRLKVHSIVVLGSVGKIKSEVPECCYRNIERKENMLQFYYEIKSAVLKNRDDNVYHEIDSNSICEIKKDAIKSEQRADRKHKHKPFTVETTETYKENKLTMETTDTYNEDKKEHSSHSEKARDVYLDVQTLLPSQSHLGSFVFQSYILPMENYDELENKHPEDIVSRYNEGRCKNSIDFEKYIGTTLIKKCVDGKYIHGLVKILSCQKRRIQLNAFRYIEKMLYSLDVRLCNTQDLLYGITDLLSLVELWSGDQELLLLLLNSALTILIILFMSFNARVDVSIKNDIRDVCKNAKEKMNKVEHLHNTDEILTSAFDNLRKSAECFCDHLEKVSVLRMGNWSDAMKKNSNREKIIKDFPEMSELEQSTVIFGLLNQVMIQAGGNQTTLFNILCTCIETTLNIRRKDNISIFPMLQLTTKMMNMTLETSYYQAEETMNVFSLYLDDVIVHQSVRKFLLKEIECLLFHKDKLIVNKIFSFMSKIRMHLPYDLRQITVSHVEKSLQPLDISIDSDTNSTGSNTISSPQWTTFKGAVNNKNVSVHILIPSKDCIMKGIMEDYRKNSTQKDLLKEHEQQRDVLYLLCREGKTPLVLPLVAFQCRPLPPFYITLQDQNSVLLSDYLLSKRNWKDWVPFRKLCTMAADILNAVKFLHSRDIIHRGLTASCFSVREDGSVYLSNLVTASDGHLSEFIAECTRQPLRWSAPESILYDKYSKESDVYMVGQLLYELFTHGCHPYTELYGYSLDYVLELIVFQNLKPRQWPCIPKAIHEVILHFVNYDSLKRRSLINGLRDLNNILLEFPSYQASRKRLSQSHKEDLRYPDIDPLLPKEPQTELPTFFQQIKNQIGKTNPSMYYENLGKSKRRTSNSLAISEADITSSEVPYILKEDSKLIVDEPVSEKFFKVYFTDLSESPLQETLNILNWPPSVKKSDAFILHFTTCVSGESLSQLSLRRCFGDPDDQENKLKYSWIVHLAVHFIGLLHERNWILRDICCQNLYLTSNMQKVFSTKLGRMAYLRQQDGLDDSIIDEIFFDRKNWFPLEVLQHKQYSKEGDVYMLAMAIYEFYMGLQINLESPVLSYLNCIPFCKIPKDELTEHLLSGEVPQQPIYCPDELYEIMVKCWNRDRTRRPSCSEFLQVATSLVKENVYFSFYIHAKDGWHNQGPDQNHISVTTLMTAMTEKTKDLETVTLDPPPVACRYDAALLVDKDQKIEEDYSYAQTQNGEDNLDYVNQDVEEEDSFLTPVFV</sequence>